<dbReference type="PROSITE" id="PS00640">
    <property type="entry name" value="THIOL_PROTEASE_ASN"/>
    <property type="match status" value="1"/>
</dbReference>
<dbReference type="InterPro" id="IPR039417">
    <property type="entry name" value="Peptidase_C1A_papain-like"/>
</dbReference>
<dbReference type="InterPro" id="IPR000668">
    <property type="entry name" value="Peptidase_C1A_C"/>
</dbReference>
<evidence type="ECO:0000259" key="6">
    <source>
        <dbReference type="SMART" id="SM00848"/>
    </source>
</evidence>
<keyword evidence="2 4" id="KW-0732">Signal</keyword>
<dbReference type="SUPFAM" id="SSF54001">
    <property type="entry name" value="Cysteine proteinases"/>
    <property type="match status" value="1"/>
</dbReference>
<dbReference type="Proteomes" id="UP001210211">
    <property type="component" value="Unassembled WGS sequence"/>
</dbReference>
<dbReference type="InterPro" id="IPR013128">
    <property type="entry name" value="Peptidase_C1A"/>
</dbReference>
<dbReference type="PROSITE" id="PS00639">
    <property type="entry name" value="THIOL_PROTEASE_HIS"/>
    <property type="match status" value="1"/>
</dbReference>
<organism evidence="7 8">
    <name type="scientific">Rhynchospora tenuis</name>
    <dbReference type="NCBI Taxonomy" id="198213"/>
    <lineage>
        <taxon>Eukaryota</taxon>
        <taxon>Viridiplantae</taxon>
        <taxon>Streptophyta</taxon>
        <taxon>Embryophyta</taxon>
        <taxon>Tracheophyta</taxon>
        <taxon>Spermatophyta</taxon>
        <taxon>Magnoliopsida</taxon>
        <taxon>Liliopsida</taxon>
        <taxon>Poales</taxon>
        <taxon>Cyperaceae</taxon>
        <taxon>Cyperoideae</taxon>
        <taxon>Rhynchosporeae</taxon>
        <taxon>Rhynchospora</taxon>
    </lineage>
</organism>
<sequence>MASSSPLPPTLLGALVFGLLCGALFPMATANDPVMAVFEKWMADFGRVHASDAEKLLHFDVFKTNLQYIESTNSQPGITYKLGLNKFADLTNSEFMAKYASYTPRSGPKKSTPTKYATFVSAPTSVDWRSQGAVTPIKDQGSCGSCWAFSAVAAMEGINKIRTGKLVTLSEQELVDCVTSCAGCNGGYMDYAFQWVKNNGGITNSTDYPYTGTQGTCNSAKTAHRQLYSSGIFTGSCGTSLDHGVTVVGYDNSGTTHYWIVKNSWGTSWGKSGYIRMKKDISSTAGLCGIAIEPSYPTK</sequence>
<dbReference type="InterPro" id="IPR025660">
    <property type="entry name" value="Pept_his_AS"/>
</dbReference>
<evidence type="ECO:0000256" key="2">
    <source>
        <dbReference type="ARBA" id="ARBA00022729"/>
    </source>
</evidence>
<dbReference type="Pfam" id="PF08246">
    <property type="entry name" value="Inhibitor_I29"/>
    <property type="match status" value="1"/>
</dbReference>
<dbReference type="SMART" id="SM00645">
    <property type="entry name" value="Pept_C1"/>
    <property type="match status" value="1"/>
</dbReference>
<dbReference type="InterPro" id="IPR000169">
    <property type="entry name" value="Pept_cys_AS"/>
</dbReference>
<evidence type="ECO:0000259" key="5">
    <source>
        <dbReference type="SMART" id="SM00645"/>
    </source>
</evidence>
<dbReference type="GO" id="GO:0008234">
    <property type="term" value="F:cysteine-type peptidase activity"/>
    <property type="evidence" value="ECO:0007669"/>
    <property type="project" value="InterPro"/>
</dbReference>
<feature type="chain" id="PRO_5042052193" evidence="4">
    <location>
        <begin position="31"/>
        <end position="299"/>
    </location>
</feature>
<comment type="caution">
    <text evidence="7">The sequence shown here is derived from an EMBL/GenBank/DDBJ whole genome shotgun (WGS) entry which is preliminary data.</text>
</comment>
<proteinExistence type="inferred from homology"/>
<feature type="domain" description="Peptidase C1A papain C-terminal" evidence="5">
    <location>
        <begin position="122"/>
        <end position="298"/>
    </location>
</feature>
<feature type="domain" description="Cathepsin propeptide inhibitor" evidence="6">
    <location>
        <begin position="38"/>
        <end position="95"/>
    </location>
</feature>
<dbReference type="InterPro" id="IPR013201">
    <property type="entry name" value="Prot_inhib_I29"/>
</dbReference>
<evidence type="ECO:0000313" key="8">
    <source>
        <dbReference type="Proteomes" id="UP001210211"/>
    </source>
</evidence>
<comment type="similarity">
    <text evidence="1">Belongs to the peptidase C1 family.</text>
</comment>
<dbReference type="EMBL" id="JAMRDG010000001">
    <property type="protein sequence ID" value="KAJ3699809.1"/>
    <property type="molecule type" value="Genomic_DNA"/>
</dbReference>
<dbReference type="CDD" id="cd02248">
    <property type="entry name" value="Peptidase_C1A"/>
    <property type="match status" value="1"/>
</dbReference>
<dbReference type="PRINTS" id="PR00705">
    <property type="entry name" value="PAPAIN"/>
</dbReference>
<evidence type="ECO:0000256" key="4">
    <source>
        <dbReference type="SAM" id="SignalP"/>
    </source>
</evidence>
<dbReference type="Gene3D" id="3.90.70.10">
    <property type="entry name" value="Cysteine proteinases"/>
    <property type="match status" value="2"/>
</dbReference>
<evidence type="ECO:0000313" key="7">
    <source>
        <dbReference type="EMBL" id="KAJ3699809.1"/>
    </source>
</evidence>
<dbReference type="Pfam" id="PF00112">
    <property type="entry name" value="Peptidase_C1"/>
    <property type="match status" value="2"/>
</dbReference>
<feature type="signal peptide" evidence="4">
    <location>
        <begin position="1"/>
        <end position="30"/>
    </location>
</feature>
<evidence type="ECO:0000256" key="1">
    <source>
        <dbReference type="ARBA" id="ARBA00008455"/>
    </source>
</evidence>
<keyword evidence="8" id="KW-1185">Reference proteome</keyword>
<dbReference type="SMART" id="SM00848">
    <property type="entry name" value="Inhibitor_I29"/>
    <property type="match status" value="1"/>
</dbReference>
<accession>A0AAD5ZLE5</accession>
<dbReference type="PANTHER" id="PTHR12411">
    <property type="entry name" value="CYSTEINE PROTEASE FAMILY C1-RELATED"/>
    <property type="match status" value="1"/>
</dbReference>
<evidence type="ECO:0000256" key="3">
    <source>
        <dbReference type="ARBA" id="ARBA00023157"/>
    </source>
</evidence>
<gene>
    <name evidence="7" type="ORF">LUZ61_003514</name>
</gene>
<dbReference type="GO" id="GO:0006508">
    <property type="term" value="P:proteolysis"/>
    <property type="evidence" value="ECO:0007669"/>
    <property type="project" value="InterPro"/>
</dbReference>
<dbReference type="AlphaFoldDB" id="A0AAD5ZLE5"/>
<dbReference type="InterPro" id="IPR038765">
    <property type="entry name" value="Papain-like_cys_pep_sf"/>
</dbReference>
<protein>
    <submittedName>
        <fullName evidence="7">Uncharacterized protein</fullName>
    </submittedName>
</protein>
<name>A0AAD5ZLE5_9POAL</name>
<dbReference type="InterPro" id="IPR025661">
    <property type="entry name" value="Pept_asp_AS"/>
</dbReference>
<dbReference type="PROSITE" id="PS00139">
    <property type="entry name" value="THIOL_PROTEASE_CYS"/>
    <property type="match status" value="1"/>
</dbReference>
<reference evidence="7 8" key="1">
    <citation type="journal article" date="2022" name="Cell">
        <title>Repeat-based holocentromeres influence genome architecture and karyotype evolution.</title>
        <authorList>
            <person name="Hofstatter P.G."/>
            <person name="Thangavel G."/>
            <person name="Lux T."/>
            <person name="Neumann P."/>
            <person name="Vondrak T."/>
            <person name="Novak P."/>
            <person name="Zhang M."/>
            <person name="Costa L."/>
            <person name="Castellani M."/>
            <person name="Scott A."/>
            <person name="Toegelov H."/>
            <person name="Fuchs J."/>
            <person name="Mata-Sucre Y."/>
            <person name="Dias Y."/>
            <person name="Vanzela A.L.L."/>
            <person name="Huettel B."/>
            <person name="Almeida C.C.S."/>
            <person name="Simkova H."/>
            <person name="Souza G."/>
            <person name="Pedrosa-Harand A."/>
            <person name="Macas J."/>
            <person name="Mayer K.F.X."/>
            <person name="Houben A."/>
            <person name="Marques A."/>
        </authorList>
    </citation>
    <scope>NUCLEOTIDE SEQUENCE [LARGE SCALE GENOMIC DNA]</scope>
    <source>
        <strain evidence="7">RhyTen1mFocal</strain>
    </source>
</reference>
<keyword evidence="3" id="KW-1015">Disulfide bond</keyword>